<name>A0A6L9MY51_9ALTE</name>
<protein>
    <submittedName>
        <fullName evidence="2">Uncharacterized protein</fullName>
    </submittedName>
</protein>
<gene>
    <name evidence="2" type="ORF">GTW09_16635</name>
</gene>
<feature type="chain" id="PRO_5026728898" evidence="1">
    <location>
        <begin position="25"/>
        <end position="467"/>
    </location>
</feature>
<dbReference type="EMBL" id="JAAAWP010000015">
    <property type="protein sequence ID" value="NDW23144.1"/>
    <property type="molecule type" value="Genomic_DNA"/>
</dbReference>
<accession>A0A6L9MY51</accession>
<comment type="caution">
    <text evidence="2">The sequence shown here is derived from an EMBL/GenBank/DDBJ whole genome shotgun (WGS) entry which is preliminary data.</text>
</comment>
<dbReference type="AlphaFoldDB" id="A0A6L9MY51"/>
<sequence length="467" mass="52295">MKALTKLTLSTLLMSLTLPLYSYGEEVANAIPISNDFPDCDFETIEEISLSDSRNELSALKKTASDVAKKRGASQIVLLSKLSSPTSPSEPSENSDKISGAALISGCKKEPLAKIGVERNRLLGTTKLSMSYEYNTVIKGRDMTFDFAEIAQSGKKQIQAPALANTTVSFENGVFGLKVGDDLSVLFEKLGTPTAELILNKQDTLYAFGRNLWVVMRNNSVFSISSENTWLSAGLINYFEFDDRPLSSWQVNGSISRGHSLKAIEEQLNGKLIDEYVYQIKSENMVFIDIGLTLRVENNDTHYVAKSFSYGYGYGYEAIKIDPEIIQSAPEIYSRTYADLTKASETLDPISMEQIPFKPILASRGYEGKTLHVYDKSLAIVYSNKMLRKVLISESFLKDAALNIDWEFGLLRYGLSEEDVKKIFGEENIFALGDYWEVYVDNLKYDLYFAKNKQGTTILSELEIEMF</sequence>
<keyword evidence="1" id="KW-0732">Signal</keyword>
<dbReference type="Proteomes" id="UP000478837">
    <property type="component" value="Unassembled WGS sequence"/>
</dbReference>
<reference evidence="2 3" key="1">
    <citation type="submission" date="2020-01" db="EMBL/GenBank/DDBJ databases">
        <title>Genomes of bacteria type strains.</title>
        <authorList>
            <person name="Chen J."/>
            <person name="Zhu S."/>
            <person name="Yang J."/>
        </authorList>
    </citation>
    <scope>NUCLEOTIDE SEQUENCE [LARGE SCALE GENOMIC DNA]</scope>
    <source>
        <strain evidence="2 3">LMG 22958</strain>
    </source>
</reference>
<feature type="signal peptide" evidence="1">
    <location>
        <begin position="1"/>
        <end position="24"/>
    </location>
</feature>
<proteinExistence type="predicted"/>
<evidence type="ECO:0000313" key="3">
    <source>
        <dbReference type="Proteomes" id="UP000478837"/>
    </source>
</evidence>
<dbReference type="RefSeq" id="WP_163112767.1">
    <property type="nucleotide sequence ID" value="NZ_JAAAWP010000015.1"/>
</dbReference>
<evidence type="ECO:0000313" key="2">
    <source>
        <dbReference type="EMBL" id="NDW23144.1"/>
    </source>
</evidence>
<keyword evidence="3" id="KW-1185">Reference proteome</keyword>
<evidence type="ECO:0000256" key="1">
    <source>
        <dbReference type="SAM" id="SignalP"/>
    </source>
</evidence>
<organism evidence="2 3">
    <name type="scientific">Alteromonas hispanica</name>
    <dbReference type="NCBI Taxonomy" id="315421"/>
    <lineage>
        <taxon>Bacteria</taxon>
        <taxon>Pseudomonadati</taxon>
        <taxon>Pseudomonadota</taxon>
        <taxon>Gammaproteobacteria</taxon>
        <taxon>Alteromonadales</taxon>
        <taxon>Alteromonadaceae</taxon>
        <taxon>Alteromonas/Salinimonas group</taxon>
        <taxon>Alteromonas</taxon>
    </lineage>
</organism>